<dbReference type="EMBL" id="AZBU02000002">
    <property type="protein sequence ID" value="TKR96147.1"/>
    <property type="molecule type" value="Genomic_DNA"/>
</dbReference>
<reference evidence="3 4" key="2">
    <citation type="journal article" date="2019" name="G3 (Bethesda)">
        <title>Hybrid Assembly of the Genome of the Entomopathogenic Nematode Steinernema carpocapsae Identifies the X-Chromosome.</title>
        <authorList>
            <person name="Serra L."/>
            <person name="Macchietto M."/>
            <person name="Macias-Munoz A."/>
            <person name="McGill C.J."/>
            <person name="Rodriguez I.M."/>
            <person name="Rodriguez B."/>
            <person name="Murad R."/>
            <person name="Mortazavi A."/>
        </authorList>
    </citation>
    <scope>NUCLEOTIDE SEQUENCE [LARGE SCALE GENOMIC DNA]</scope>
    <source>
        <strain evidence="3 4">ALL</strain>
    </source>
</reference>
<proteinExistence type="inferred from homology"/>
<dbReference type="HAMAP" id="MF_00634">
    <property type="entry name" value="UPF0235"/>
    <property type="match status" value="1"/>
</dbReference>
<keyword evidence="4" id="KW-1185">Reference proteome</keyword>
<dbReference type="SMART" id="SM01152">
    <property type="entry name" value="DUF167"/>
    <property type="match status" value="1"/>
</dbReference>
<evidence type="ECO:0000313" key="4">
    <source>
        <dbReference type="Proteomes" id="UP000298663"/>
    </source>
</evidence>
<protein>
    <submittedName>
        <fullName evidence="3">Uncharacterized protein</fullName>
    </submittedName>
</protein>
<evidence type="ECO:0000256" key="1">
    <source>
        <dbReference type="ARBA" id="ARBA00010364"/>
    </source>
</evidence>
<dbReference type="GO" id="GO:0005737">
    <property type="term" value="C:cytoplasm"/>
    <property type="evidence" value="ECO:0007669"/>
    <property type="project" value="TreeGrafter"/>
</dbReference>
<comment type="similarity">
    <text evidence="1">Belongs to the UPF0235 family.</text>
</comment>
<comment type="caution">
    <text evidence="3">The sequence shown here is derived from an EMBL/GenBank/DDBJ whole genome shotgun (WGS) entry which is preliminary data.</text>
</comment>
<accession>A0A4U5PHN2</accession>
<dbReference type="InterPro" id="IPR003746">
    <property type="entry name" value="DUF167"/>
</dbReference>
<dbReference type="Proteomes" id="UP000298663">
    <property type="component" value="Unassembled WGS sequence"/>
</dbReference>
<dbReference type="AlphaFoldDB" id="A0A4U5PHN2"/>
<reference evidence="3 4" key="1">
    <citation type="journal article" date="2015" name="Genome Biol.">
        <title>Comparative genomics of Steinernema reveals deeply conserved gene regulatory networks.</title>
        <authorList>
            <person name="Dillman A.R."/>
            <person name="Macchietto M."/>
            <person name="Porter C.F."/>
            <person name="Rogers A."/>
            <person name="Williams B."/>
            <person name="Antoshechkin I."/>
            <person name="Lee M.M."/>
            <person name="Goodwin Z."/>
            <person name="Lu X."/>
            <person name="Lewis E.E."/>
            <person name="Goodrich-Blair H."/>
            <person name="Stock S.P."/>
            <person name="Adams B.J."/>
            <person name="Sternberg P.W."/>
            <person name="Mortazavi A."/>
        </authorList>
    </citation>
    <scope>NUCLEOTIDE SEQUENCE [LARGE SCALE GENOMIC DNA]</scope>
    <source>
        <strain evidence="3 4">ALL</strain>
    </source>
</reference>
<dbReference type="OrthoDB" id="244097at2759"/>
<dbReference type="Pfam" id="PF02594">
    <property type="entry name" value="DUF167"/>
    <property type="match status" value="1"/>
</dbReference>
<dbReference type="STRING" id="34508.A0A4U5PHN2"/>
<dbReference type="PANTHER" id="PTHR13420:SF7">
    <property type="entry name" value="UPF0235 PROTEIN C15ORF40"/>
    <property type="match status" value="1"/>
</dbReference>
<dbReference type="PANTHER" id="PTHR13420">
    <property type="entry name" value="UPF0235 PROTEIN C15ORF40"/>
    <property type="match status" value="1"/>
</dbReference>
<dbReference type="SUPFAM" id="SSF69786">
    <property type="entry name" value="YggU-like"/>
    <property type="match status" value="1"/>
</dbReference>
<name>A0A4U5PHN2_STECR</name>
<evidence type="ECO:0000313" key="3">
    <source>
        <dbReference type="EMBL" id="TKR96147.1"/>
    </source>
</evidence>
<dbReference type="Gene3D" id="3.30.1200.10">
    <property type="entry name" value="YggU-like"/>
    <property type="match status" value="1"/>
</dbReference>
<gene>
    <name evidence="3" type="ORF">L596_010208</name>
</gene>
<dbReference type="InterPro" id="IPR036591">
    <property type="entry name" value="YggU-like_sf"/>
</dbReference>
<evidence type="ECO:0000256" key="2">
    <source>
        <dbReference type="SAM" id="MobiDB-lite"/>
    </source>
</evidence>
<feature type="region of interest" description="Disordered" evidence="2">
    <location>
        <begin position="24"/>
        <end position="47"/>
    </location>
</feature>
<organism evidence="3 4">
    <name type="scientific">Steinernema carpocapsae</name>
    <name type="common">Entomopathogenic nematode</name>
    <dbReference type="NCBI Taxonomy" id="34508"/>
    <lineage>
        <taxon>Eukaryota</taxon>
        <taxon>Metazoa</taxon>
        <taxon>Ecdysozoa</taxon>
        <taxon>Nematoda</taxon>
        <taxon>Chromadorea</taxon>
        <taxon>Rhabditida</taxon>
        <taxon>Tylenchina</taxon>
        <taxon>Panagrolaimomorpha</taxon>
        <taxon>Strongyloidoidea</taxon>
        <taxon>Steinernematidae</taxon>
        <taxon>Steinernema</taxon>
    </lineage>
</organism>
<dbReference type="NCBIfam" id="TIGR00251">
    <property type="entry name" value="DUF167 family protein"/>
    <property type="match status" value="1"/>
</dbReference>
<sequence>MVSKLSTTLLRRFIHLSSAPRMAKKKPTPVAQAVPVKPEGPIFTDPKTGEITLRIHAKPGAKISAITDVGEQEIGVAIAAPPRDGQANEELIESMAKFLGLRKSELSFDKGATSRSKILKISTQRYTLEDIRQKLVQCASEG</sequence>